<dbReference type="Pfam" id="PF10931">
    <property type="entry name" value="DUF2735"/>
    <property type="match status" value="1"/>
</dbReference>
<gene>
    <name evidence="1" type="ORF">A8M32_24830</name>
</gene>
<dbReference type="Proteomes" id="UP000094342">
    <property type="component" value="Unassembled WGS sequence"/>
</dbReference>
<comment type="caution">
    <text evidence="1">The sequence shown here is derived from an EMBL/GenBank/DDBJ whole genome shotgun (WGS) entry which is preliminary data.</text>
</comment>
<sequence>MATSLYGKSATILQFPKRVSRQLDERRLEPKGKMDAIPSDVCVAVDGCWYHEEALQEDATKH</sequence>
<accession>A0A1E3V5K1</accession>
<organism evidence="1 2">
    <name type="scientific">Sinorhizobium alkalisoli</name>
    <dbReference type="NCBI Taxonomy" id="1752398"/>
    <lineage>
        <taxon>Bacteria</taxon>
        <taxon>Pseudomonadati</taxon>
        <taxon>Pseudomonadota</taxon>
        <taxon>Alphaproteobacteria</taxon>
        <taxon>Hyphomicrobiales</taxon>
        <taxon>Rhizobiaceae</taxon>
        <taxon>Sinorhizobium/Ensifer group</taxon>
        <taxon>Sinorhizobium</taxon>
    </lineage>
</organism>
<dbReference type="EMBL" id="LYBW01000064">
    <property type="protein sequence ID" value="ODR88697.1"/>
    <property type="molecule type" value="Genomic_DNA"/>
</dbReference>
<dbReference type="RefSeq" id="WP_069461081.1">
    <property type="nucleotide sequence ID" value="NZ_CP034910.1"/>
</dbReference>
<keyword evidence="2" id="KW-1185">Reference proteome</keyword>
<evidence type="ECO:0000313" key="1">
    <source>
        <dbReference type="EMBL" id="ODR88697.1"/>
    </source>
</evidence>
<name>A0A1E3V5K1_9HYPH</name>
<proteinExistence type="predicted"/>
<evidence type="ECO:0000313" key="2">
    <source>
        <dbReference type="Proteomes" id="UP000094342"/>
    </source>
</evidence>
<protein>
    <submittedName>
        <fullName evidence="1">Uncharacterized protein</fullName>
    </submittedName>
</protein>
<reference evidence="2" key="1">
    <citation type="submission" date="2016-05" db="EMBL/GenBank/DDBJ databases">
        <authorList>
            <person name="Li Y."/>
        </authorList>
    </citation>
    <scope>NUCLEOTIDE SEQUENCE [LARGE SCALE GENOMIC DNA]</scope>
    <source>
        <strain evidence="2">YIC4027</strain>
    </source>
</reference>
<dbReference type="InterPro" id="IPR021232">
    <property type="entry name" value="DUF2735"/>
</dbReference>
<dbReference type="AlphaFoldDB" id="A0A1E3V5K1"/>
<dbReference type="OrthoDB" id="8001436at2"/>